<organism evidence="2 3">
    <name type="scientific">Reticulomyxa filosa</name>
    <dbReference type="NCBI Taxonomy" id="46433"/>
    <lineage>
        <taxon>Eukaryota</taxon>
        <taxon>Sar</taxon>
        <taxon>Rhizaria</taxon>
        <taxon>Retaria</taxon>
        <taxon>Foraminifera</taxon>
        <taxon>Monothalamids</taxon>
        <taxon>Reticulomyxidae</taxon>
        <taxon>Reticulomyxa</taxon>
    </lineage>
</organism>
<accession>X6MBJ2</accession>
<evidence type="ECO:0000313" key="2">
    <source>
        <dbReference type="EMBL" id="ETO11041.1"/>
    </source>
</evidence>
<evidence type="ECO:0000313" key="3">
    <source>
        <dbReference type="Proteomes" id="UP000023152"/>
    </source>
</evidence>
<name>X6MBJ2_RETFI</name>
<feature type="compositionally biased region" description="Basic and acidic residues" evidence="1">
    <location>
        <begin position="84"/>
        <end position="96"/>
    </location>
</feature>
<dbReference type="OrthoDB" id="5186at2759"/>
<dbReference type="AlphaFoldDB" id="X6MBJ2"/>
<feature type="region of interest" description="Disordered" evidence="1">
    <location>
        <begin position="72"/>
        <end position="96"/>
    </location>
</feature>
<dbReference type="EMBL" id="ASPP01022845">
    <property type="protein sequence ID" value="ETO11041.1"/>
    <property type="molecule type" value="Genomic_DNA"/>
</dbReference>
<reference evidence="2 3" key="1">
    <citation type="journal article" date="2013" name="Curr. Biol.">
        <title>The Genome of the Foraminiferan Reticulomyxa filosa.</title>
        <authorList>
            <person name="Glockner G."/>
            <person name="Hulsmann N."/>
            <person name="Schleicher M."/>
            <person name="Noegel A.A."/>
            <person name="Eichinger L."/>
            <person name="Gallinger C."/>
            <person name="Pawlowski J."/>
            <person name="Sierra R."/>
            <person name="Euteneuer U."/>
            <person name="Pillet L."/>
            <person name="Moustafa A."/>
            <person name="Platzer M."/>
            <person name="Groth M."/>
            <person name="Szafranski K."/>
            <person name="Schliwa M."/>
        </authorList>
    </citation>
    <scope>NUCLEOTIDE SEQUENCE [LARGE SCALE GENOMIC DNA]</scope>
</reference>
<keyword evidence="3" id="KW-1185">Reference proteome</keyword>
<protein>
    <submittedName>
        <fullName evidence="2">Uncharacterized protein</fullName>
    </submittedName>
</protein>
<sequence>SAGRNVEEHCKHQMDEPSLYNRVDVIAGICNVATFMVDNVDGSIGYVFKCCNIILNPFSGFDSALRQDKAQLKSSSSENARATARTDQEHDENKQEQVHALEQILDMVFVQRMRTERDRQQMSQFLKQSFFDKMEWKTLQRSHQWPDVRITNEYVQIGIHLD</sequence>
<comment type="caution">
    <text evidence="2">The sequence shown here is derived from an EMBL/GenBank/DDBJ whole genome shotgun (WGS) entry which is preliminary data.</text>
</comment>
<evidence type="ECO:0000256" key="1">
    <source>
        <dbReference type="SAM" id="MobiDB-lite"/>
    </source>
</evidence>
<feature type="non-terminal residue" evidence="2">
    <location>
        <position position="1"/>
    </location>
</feature>
<dbReference type="Proteomes" id="UP000023152">
    <property type="component" value="Unassembled WGS sequence"/>
</dbReference>
<proteinExistence type="predicted"/>
<gene>
    <name evidence="2" type="ORF">RFI_26335</name>
</gene>